<evidence type="ECO:0008006" key="3">
    <source>
        <dbReference type="Google" id="ProtNLM"/>
    </source>
</evidence>
<dbReference type="RefSeq" id="WP_187079539.1">
    <property type="nucleotide sequence ID" value="NZ_JACORU010000001.1"/>
</dbReference>
<sequence length="114" mass="12443">MDRPVVEVMVDGLFVCVTLTRKAPFGSILKAIDKAPAMAGMLLLIDVRTSRLADPTIHALLGAELARKFARARRVALVVDEDVISYNAERAAHGLLDLRVITDKSEATSWLSRA</sequence>
<accession>A0A923M475</accession>
<comment type="caution">
    <text evidence="1">The sequence shown here is derived from an EMBL/GenBank/DDBJ whole genome shotgun (WGS) entry which is preliminary data.</text>
</comment>
<dbReference type="AlphaFoldDB" id="A0A923M475"/>
<keyword evidence="2" id="KW-1185">Reference proteome</keyword>
<gene>
    <name evidence="1" type="ORF">H8R02_01320</name>
</gene>
<name>A0A923M475_9BURK</name>
<dbReference type="EMBL" id="JACORU010000001">
    <property type="protein sequence ID" value="MBC5763075.1"/>
    <property type="molecule type" value="Genomic_DNA"/>
</dbReference>
<protein>
    <recommendedName>
        <fullName evidence="3">STAS/SEC14 domain-containing protein</fullName>
    </recommendedName>
</protein>
<dbReference type="Proteomes" id="UP000596827">
    <property type="component" value="Unassembled WGS sequence"/>
</dbReference>
<proteinExistence type="predicted"/>
<organism evidence="1 2">
    <name type="scientific">Ramlibacter albus</name>
    <dbReference type="NCBI Taxonomy" id="2079448"/>
    <lineage>
        <taxon>Bacteria</taxon>
        <taxon>Pseudomonadati</taxon>
        <taxon>Pseudomonadota</taxon>
        <taxon>Betaproteobacteria</taxon>
        <taxon>Burkholderiales</taxon>
        <taxon>Comamonadaceae</taxon>
        <taxon>Ramlibacter</taxon>
    </lineage>
</organism>
<evidence type="ECO:0000313" key="2">
    <source>
        <dbReference type="Proteomes" id="UP000596827"/>
    </source>
</evidence>
<reference evidence="1" key="1">
    <citation type="submission" date="2020-08" db="EMBL/GenBank/DDBJ databases">
        <title>Ramlibacter sp. GTP1 16S ribosomal RNA gene genome sequencing and assembly.</title>
        <authorList>
            <person name="Kang M."/>
        </authorList>
    </citation>
    <scope>NUCLEOTIDE SEQUENCE</scope>
    <source>
        <strain evidence="1">GTP1</strain>
    </source>
</reference>
<evidence type="ECO:0000313" key="1">
    <source>
        <dbReference type="EMBL" id="MBC5763075.1"/>
    </source>
</evidence>